<accession>A0A4C1VDV4</accession>
<sequence length="96" mass="11245">MFSLTAPERRQDILSTYLPLFTLFRAASQLQKVSRDYEAWLMFLGRHRVGNMNRNGEILTKTLCSRELAVMKTMFILPASFQRPHTCDSNTERYIL</sequence>
<keyword evidence="2" id="KW-1185">Reference proteome</keyword>
<dbReference type="AlphaFoldDB" id="A0A4C1VDV4"/>
<gene>
    <name evidence="1" type="ORF">EVAR_24712_1</name>
</gene>
<comment type="caution">
    <text evidence="1">The sequence shown here is derived from an EMBL/GenBank/DDBJ whole genome shotgun (WGS) entry which is preliminary data.</text>
</comment>
<dbReference type="EMBL" id="BGZK01000322">
    <property type="protein sequence ID" value="GBP36710.1"/>
    <property type="molecule type" value="Genomic_DNA"/>
</dbReference>
<organism evidence="1 2">
    <name type="scientific">Eumeta variegata</name>
    <name type="common">Bagworm moth</name>
    <name type="synonym">Eumeta japonica</name>
    <dbReference type="NCBI Taxonomy" id="151549"/>
    <lineage>
        <taxon>Eukaryota</taxon>
        <taxon>Metazoa</taxon>
        <taxon>Ecdysozoa</taxon>
        <taxon>Arthropoda</taxon>
        <taxon>Hexapoda</taxon>
        <taxon>Insecta</taxon>
        <taxon>Pterygota</taxon>
        <taxon>Neoptera</taxon>
        <taxon>Endopterygota</taxon>
        <taxon>Lepidoptera</taxon>
        <taxon>Glossata</taxon>
        <taxon>Ditrysia</taxon>
        <taxon>Tineoidea</taxon>
        <taxon>Psychidae</taxon>
        <taxon>Oiketicinae</taxon>
        <taxon>Eumeta</taxon>
    </lineage>
</organism>
<name>A0A4C1VDV4_EUMVA</name>
<proteinExistence type="predicted"/>
<protein>
    <submittedName>
        <fullName evidence="1">Uncharacterized protein</fullName>
    </submittedName>
</protein>
<reference evidence="1 2" key="1">
    <citation type="journal article" date="2019" name="Commun. Biol.">
        <title>The bagworm genome reveals a unique fibroin gene that provides high tensile strength.</title>
        <authorList>
            <person name="Kono N."/>
            <person name="Nakamura H."/>
            <person name="Ohtoshi R."/>
            <person name="Tomita M."/>
            <person name="Numata K."/>
            <person name="Arakawa K."/>
        </authorList>
    </citation>
    <scope>NUCLEOTIDE SEQUENCE [LARGE SCALE GENOMIC DNA]</scope>
</reference>
<dbReference type="Proteomes" id="UP000299102">
    <property type="component" value="Unassembled WGS sequence"/>
</dbReference>
<evidence type="ECO:0000313" key="1">
    <source>
        <dbReference type="EMBL" id="GBP36710.1"/>
    </source>
</evidence>
<dbReference type="OrthoDB" id="410381at2759"/>
<evidence type="ECO:0000313" key="2">
    <source>
        <dbReference type="Proteomes" id="UP000299102"/>
    </source>
</evidence>